<dbReference type="AlphaFoldDB" id="Q1PV33"/>
<accession>Q1PV33</accession>
<dbReference type="EMBL" id="CT573073">
    <property type="protein sequence ID" value="CAJ71078.1"/>
    <property type="molecule type" value="Genomic_DNA"/>
</dbReference>
<reference evidence="1" key="2">
    <citation type="submission" date="2006-01" db="EMBL/GenBank/DDBJ databases">
        <authorList>
            <person name="Genoscope"/>
        </authorList>
    </citation>
    <scope>NUCLEOTIDE SEQUENCE</scope>
</reference>
<proteinExistence type="predicted"/>
<gene>
    <name evidence="1" type="ORF">kustc0333</name>
</gene>
<sequence length="56" mass="6284">MQLNAIKLRIIWLKQPPKSPFSKGDLRNSPLINGVRGLFCQHLLCIQKVVAEGSLI</sequence>
<evidence type="ECO:0000313" key="1">
    <source>
        <dbReference type="EMBL" id="CAJ71078.1"/>
    </source>
</evidence>
<name>Q1PV33_KUEST</name>
<organism evidence="1">
    <name type="scientific">Kuenenia stuttgartiensis</name>
    <dbReference type="NCBI Taxonomy" id="174633"/>
    <lineage>
        <taxon>Bacteria</taxon>
        <taxon>Pseudomonadati</taxon>
        <taxon>Planctomycetota</taxon>
        <taxon>Candidatus Brocadiia</taxon>
        <taxon>Candidatus Brocadiales</taxon>
        <taxon>Candidatus Brocadiaceae</taxon>
        <taxon>Candidatus Kuenenia</taxon>
    </lineage>
</organism>
<reference evidence="1" key="1">
    <citation type="journal article" date="2006" name="Nature">
        <title>Deciphering the evolution and metabolism of an anammox bacterium from a community genome.</title>
        <authorList>
            <person name="Strous M."/>
            <person name="Pelletier E."/>
            <person name="Mangenot S."/>
            <person name="Rattei T."/>
            <person name="Lehner A."/>
            <person name="Taylor M.W."/>
            <person name="Horn M."/>
            <person name="Daims H."/>
            <person name="Bartol-Mavel D."/>
            <person name="Wincker P."/>
            <person name="Barbe V."/>
            <person name="Fonknechten N."/>
            <person name="Vallenet D."/>
            <person name="Segurens B."/>
            <person name="Schenowitz-Truong C."/>
            <person name="Medigue C."/>
            <person name="Collingro A."/>
            <person name="Snel B."/>
            <person name="Dutilh B.E."/>
            <person name="OpDenCamp H.J.M."/>
            <person name="vanDerDrift C."/>
            <person name="Cirpus I."/>
            <person name="vanDePas-Schoonen K.T."/>
            <person name="Harhangi H.R."/>
            <person name="vanNiftrik L."/>
            <person name="Schmid M."/>
            <person name="Keltjens J."/>
            <person name="vanDeVossenberg J."/>
            <person name="Kartal B."/>
            <person name="Meier H."/>
            <person name="Frishman D."/>
            <person name="Huynen M.A."/>
            <person name="Mewes H."/>
            <person name="Weissenbach J."/>
            <person name="Jetten M.S.M."/>
            <person name="Wagner M."/>
            <person name="LePaslier D."/>
        </authorList>
    </citation>
    <scope>NUCLEOTIDE SEQUENCE</scope>
</reference>
<protein>
    <submittedName>
        <fullName evidence="1">Uncharacterized protein</fullName>
    </submittedName>
</protein>